<feature type="domain" description="Phosphatidylinositol-specific phospholipase C X" evidence="1">
    <location>
        <begin position="53"/>
        <end position="192"/>
    </location>
</feature>
<dbReference type="AlphaFoldDB" id="A0A9J6AK59"/>
<reference evidence="2 3" key="1">
    <citation type="submission" date="2020-09" db="EMBL/GenBank/DDBJ databases">
        <title>De no assembly of potato wild relative species, Solanum commersonii.</title>
        <authorList>
            <person name="Cho K."/>
        </authorList>
    </citation>
    <scope>NUCLEOTIDE SEQUENCE [LARGE SCALE GENOMIC DNA]</scope>
    <source>
        <strain evidence="2">LZ3.2</strain>
        <tissue evidence="2">Leaf</tissue>
    </source>
</reference>
<dbReference type="SMART" id="SM00148">
    <property type="entry name" value="PLCXc"/>
    <property type="match status" value="1"/>
</dbReference>
<dbReference type="InterPro" id="IPR051057">
    <property type="entry name" value="PI-PLC_domain"/>
</dbReference>
<gene>
    <name evidence="2" type="ORF">H5410_010035</name>
</gene>
<dbReference type="Proteomes" id="UP000824120">
    <property type="component" value="Chromosome 2"/>
</dbReference>
<dbReference type="GO" id="GO:0008081">
    <property type="term" value="F:phosphoric diester hydrolase activity"/>
    <property type="evidence" value="ECO:0007669"/>
    <property type="project" value="InterPro"/>
</dbReference>
<dbReference type="SUPFAM" id="SSF51695">
    <property type="entry name" value="PLC-like phosphodiesterases"/>
    <property type="match status" value="2"/>
</dbReference>
<keyword evidence="3" id="KW-1185">Reference proteome</keyword>
<accession>A0A9J6AK59</accession>
<name>A0A9J6AK59_SOLCO</name>
<dbReference type="InterPro" id="IPR000909">
    <property type="entry name" value="PLipase_C_PInositol-sp_X_dom"/>
</dbReference>
<dbReference type="OrthoDB" id="1046782at2759"/>
<evidence type="ECO:0000259" key="1">
    <source>
        <dbReference type="SMART" id="SM00148"/>
    </source>
</evidence>
<evidence type="ECO:0000313" key="2">
    <source>
        <dbReference type="EMBL" id="KAG5624817.1"/>
    </source>
</evidence>
<dbReference type="PANTHER" id="PTHR13593:SF124">
    <property type="entry name" value="PHOSPHATIDYLINOSITOL-SPECIFIC PHOSPHOLIPASE C X DOMAIN-CONTAINING PROTEIN"/>
    <property type="match status" value="1"/>
</dbReference>
<evidence type="ECO:0000313" key="3">
    <source>
        <dbReference type="Proteomes" id="UP000824120"/>
    </source>
</evidence>
<sequence>MGSFFSKQVQRRKSIHTQKKLLYDLKEKNNTDFPGSDYHSDDRKNWMSTFVLEKLNINKIIWPGTHDSATNKIGIPFISRPFARTQSLSIYKQLVMGTRVLDIRVQEDSRICHGILVSYHVDVVINDVKKFLSETQSEIIILEIRTEFGHEDPPEFDKYLEDHLGEFLIHQDDSVFNKTVAELLPKRVICVWKPRKSPQPKHGSSLWSAGYLKDNWIDTDLPETKFESNLKYLSEQPSVTSRKYFYRVENTVTPQADNPVLCVKPVTNRIRPYGRLFINESISRGIVKMGSFLSKQMERRKAISTQKKLLCDLKEKDSTDFPGCDHCPEDRKNWMSTLALDKLHVNKMVWPGTHDSATNKIGIPFISRPFARTQSLSIYNQLVMGTRVLDIRVQKDGRVCHGILVSYNVDAVISDVKKFLSETQSEIIILEIRTEFGHDDPPEFDKYLENQLGEFLIHQDDSVFNKTVAEILPKRVICVWKPRKSPQPKHGSPLWSAGYLKDNWIDTDLPETKFESNMKHLSEQQPVTSRKYFYRVENTVTPQADNPVLCVKPVTNRIRPHARLFIKECICRGYGDRLQIYSTDFIDEDFVDACIGLTNARIEGKL</sequence>
<comment type="caution">
    <text evidence="2">The sequence shown here is derived from an EMBL/GenBank/DDBJ whole genome shotgun (WGS) entry which is preliminary data.</text>
</comment>
<dbReference type="Pfam" id="PF00388">
    <property type="entry name" value="PI-PLC-X"/>
    <property type="match status" value="2"/>
</dbReference>
<dbReference type="EMBL" id="JACXVP010000002">
    <property type="protein sequence ID" value="KAG5624817.1"/>
    <property type="molecule type" value="Genomic_DNA"/>
</dbReference>
<proteinExistence type="predicted"/>
<dbReference type="Gene3D" id="3.20.20.190">
    <property type="entry name" value="Phosphatidylinositol (PI) phosphodiesterase"/>
    <property type="match status" value="2"/>
</dbReference>
<dbReference type="PROSITE" id="PS50007">
    <property type="entry name" value="PIPLC_X_DOMAIN"/>
    <property type="match status" value="2"/>
</dbReference>
<dbReference type="GO" id="GO:0006629">
    <property type="term" value="P:lipid metabolic process"/>
    <property type="evidence" value="ECO:0007669"/>
    <property type="project" value="InterPro"/>
</dbReference>
<organism evidence="2 3">
    <name type="scientific">Solanum commersonii</name>
    <name type="common">Commerson's wild potato</name>
    <name type="synonym">Commerson's nightshade</name>
    <dbReference type="NCBI Taxonomy" id="4109"/>
    <lineage>
        <taxon>Eukaryota</taxon>
        <taxon>Viridiplantae</taxon>
        <taxon>Streptophyta</taxon>
        <taxon>Embryophyta</taxon>
        <taxon>Tracheophyta</taxon>
        <taxon>Spermatophyta</taxon>
        <taxon>Magnoliopsida</taxon>
        <taxon>eudicotyledons</taxon>
        <taxon>Gunneridae</taxon>
        <taxon>Pentapetalae</taxon>
        <taxon>asterids</taxon>
        <taxon>lamiids</taxon>
        <taxon>Solanales</taxon>
        <taxon>Solanaceae</taxon>
        <taxon>Solanoideae</taxon>
        <taxon>Solaneae</taxon>
        <taxon>Solanum</taxon>
    </lineage>
</organism>
<dbReference type="CDD" id="cd08619">
    <property type="entry name" value="PI-PLCXDc_plant"/>
    <property type="match status" value="1"/>
</dbReference>
<dbReference type="PANTHER" id="PTHR13593">
    <property type="match status" value="1"/>
</dbReference>
<dbReference type="InterPro" id="IPR017946">
    <property type="entry name" value="PLC-like_Pdiesterase_TIM-brl"/>
</dbReference>
<protein>
    <recommendedName>
        <fullName evidence="1">Phosphatidylinositol-specific phospholipase C X domain-containing protein</fullName>
    </recommendedName>
</protein>